<dbReference type="Proteomes" id="UP000246058">
    <property type="component" value="Chromosome"/>
</dbReference>
<evidence type="ECO:0000313" key="1">
    <source>
        <dbReference type="EMBL" id="AWN35682.1"/>
    </source>
</evidence>
<dbReference type="EMBL" id="CP029551">
    <property type="protein sequence ID" value="AWN35682.1"/>
    <property type="molecule type" value="Genomic_DNA"/>
</dbReference>
<dbReference type="AlphaFoldDB" id="A0A2U8VQU4"/>
<proteinExistence type="predicted"/>
<evidence type="ECO:0000313" key="2">
    <source>
        <dbReference type="Proteomes" id="UP000246058"/>
    </source>
</evidence>
<keyword evidence="2" id="KW-1185">Reference proteome</keyword>
<name>A0A2U8VQU4_9HYPH</name>
<protein>
    <submittedName>
        <fullName evidence="1">Uncharacterized protein</fullName>
    </submittedName>
</protein>
<organism evidence="1 2">
    <name type="scientific">Methylobacterium radiodurans</name>
    <dbReference type="NCBI Taxonomy" id="2202828"/>
    <lineage>
        <taxon>Bacteria</taxon>
        <taxon>Pseudomonadati</taxon>
        <taxon>Pseudomonadota</taxon>
        <taxon>Alphaproteobacteria</taxon>
        <taxon>Hyphomicrobiales</taxon>
        <taxon>Methylobacteriaceae</taxon>
        <taxon>Methylobacterium</taxon>
    </lineage>
</organism>
<gene>
    <name evidence="1" type="ORF">DK427_07945</name>
</gene>
<dbReference type="RefSeq" id="WP_109950797.1">
    <property type="nucleotide sequence ID" value="NZ_CP029551.1"/>
</dbReference>
<sequence length="100" mass="10479">MPRIEVGVDVYVREPQRFESGCISITGTVTAIDGEACTVAAYVARPWVPGIGSLSELKTVTVPLAEVGRQIGTPVSALSGRPGAAGYAEFTRIARSWGCP</sequence>
<dbReference type="KEGG" id="meti:DK427_07945"/>
<reference evidence="1 2" key="1">
    <citation type="submission" date="2018-05" db="EMBL/GenBank/DDBJ databases">
        <title>Complete Genome Sequence of Methylobacterium sp. 17Sr1-43.</title>
        <authorList>
            <person name="Srinivasan S."/>
        </authorList>
    </citation>
    <scope>NUCLEOTIDE SEQUENCE [LARGE SCALE GENOMIC DNA]</scope>
    <source>
        <strain evidence="1 2">17Sr1-43</strain>
    </source>
</reference>
<accession>A0A2U8VQU4</accession>